<evidence type="ECO:0000259" key="7">
    <source>
        <dbReference type="PROSITE" id="PS50109"/>
    </source>
</evidence>
<dbReference type="PANTHER" id="PTHR43304">
    <property type="entry name" value="PHYTOCHROME-LIKE PROTEIN CPH1"/>
    <property type="match status" value="1"/>
</dbReference>
<dbReference type="InterPro" id="IPR003661">
    <property type="entry name" value="HisK_dim/P_dom"/>
</dbReference>
<dbReference type="SMART" id="SM00448">
    <property type="entry name" value="REC"/>
    <property type="match status" value="1"/>
</dbReference>
<dbReference type="EMBL" id="BPQP01000022">
    <property type="protein sequence ID" value="GJD94400.1"/>
    <property type="molecule type" value="Genomic_DNA"/>
</dbReference>
<dbReference type="Gene3D" id="3.30.450.20">
    <property type="entry name" value="PAS domain"/>
    <property type="match status" value="5"/>
</dbReference>
<comment type="caution">
    <text evidence="11">The sequence shown here is derived from an EMBL/GenBank/DDBJ whole genome shotgun (WGS) entry which is preliminary data.</text>
</comment>
<evidence type="ECO:0000256" key="1">
    <source>
        <dbReference type="ARBA" id="ARBA00000085"/>
    </source>
</evidence>
<dbReference type="Gene3D" id="3.30.565.10">
    <property type="entry name" value="Histidine kinase-like ATPase, C-terminal domain"/>
    <property type="match status" value="1"/>
</dbReference>
<dbReference type="InterPro" id="IPR013655">
    <property type="entry name" value="PAS_fold_3"/>
</dbReference>
<reference evidence="11" key="1">
    <citation type="journal article" date="2021" name="Front. Microbiol.">
        <title>Comprehensive Comparative Genomics and Phenotyping of Methylobacterium Species.</title>
        <authorList>
            <person name="Alessa O."/>
            <person name="Ogura Y."/>
            <person name="Fujitani Y."/>
            <person name="Takami H."/>
            <person name="Hayashi T."/>
            <person name="Sahin N."/>
            <person name="Tani A."/>
        </authorList>
    </citation>
    <scope>NUCLEOTIDE SEQUENCE</scope>
    <source>
        <strain evidence="11">DSM 19015</strain>
    </source>
</reference>
<dbReference type="PROSITE" id="PS50113">
    <property type="entry name" value="PAC"/>
    <property type="match status" value="3"/>
</dbReference>
<evidence type="ECO:0000259" key="8">
    <source>
        <dbReference type="PROSITE" id="PS50110"/>
    </source>
</evidence>
<keyword evidence="5 11" id="KW-0418">Kinase</keyword>
<dbReference type="NCBIfam" id="TIGR00229">
    <property type="entry name" value="sensory_box"/>
    <property type="match status" value="3"/>
</dbReference>
<dbReference type="Gene3D" id="3.40.50.2300">
    <property type="match status" value="1"/>
</dbReference>
<dbReference type="SUPFAM" id="SSF55874">
    <property type="entry name" value="ATPase domain of HSP90 chaperone/DNA topoisomerase II/histidine kinase"/>
    <property type="match status" value="1"/>
</dbReference>
<dbReference type="InterPro" id="IPR052162">
    <property type="entry name" value="Sensor_kinase/Photoreceptor"/>
</dbReference>
<reference evidence="11" key="2">
    <citation type="submission" date="2021-08" db="EMBL/GenBank/DDBJ databases">
        <authorList>
            <person name="Tani A."/>
            <person name="Ola A."/>
            <person name="Ogura Y."/>
            <person name="Katsura K."/>
            <person name="Hayashi T."/>
        </authorList>
    </citation>
    <scope>NUCLEOTIDE SEQUENCE</scope>
    <source>
        <strain evidence="11">DSM 19015</strain>
    </source>
</reference>
<protein>
    <recommendedName>
        <fullName evidence="2">histidine kinase</fullName>
        <ecNumber evidence="2">2.7.13.3</ecNumber>
    </recommendedName>
</protein>
<name>A0ABQ4RUC4_9HYPH</name>
<dbReference type="Pfam" id="PF01590">
    <property type="entry name" value="GAF"/>
    <property type="match status" value="2"/>
</dbReference>
<dbReference type="InterPro" id="IPR029016">
    <property type="entry name" value="GAF-like_dom_sf"/>
</dbReference>
<dbReference type="Gene3D" id="2.10.70.100">
    <property type="match status" value="1"/>
</dbReference>
<proteinExistence type="predicted"/>
<dbReference type="SUPFAM" id="SSF52172">
    <property type="entry name" value="CheY-like"/>
    <property type="match status" value="1"/>
</dbReference>
<evidence type="ECO:0000256" key="6">
    <source>
        <dbReference type="PROSITE-ProRule" id="PRU00169"/>
    </source>
</evidence>
<dbReference type="InterPro" id="IPR013656">
    <property type="entry name" value="PAS_4"/>
</dbReference>
<dbReference type="PANTHER" id="PTHR43304:SF1">
    <property type="entry name" value="PAC DOMAIN-CONTAINING PROTEIN"/>
    <property type="match status" value="1"/>
</dbReference>
<dbReference type="CDD" id="cd00130">
    <property type="entry name" value="PAS"/>
    <property type="match status" value="4"/>
</dbReference>
<evidence type="ECO:0000259" key="9">
    <source>
        <dbReference type="PROSITE" id="PS50112"/>
    </source>
</evidence>
<dbReference type="InterPro" id="IPR011006">
    <property type="entry name" value="CheY-like_superfamily"/>
</dbReference>
<feature type="modified residue" description="4-aspartylphosphate" evidence="6">
    <location>
        <position position="1317"/>
    </location>
</feature>
<dbReference type="InterPro" id="IPR003018">
    <property type="entry name" value="GAF"/>
</dbReference>
<evidence type="ECO:0000259" key="10">
    <source>
        <dbReference type="PROSITE" id="PS50113"/>
    </source>
</evidence>
<dbReference type="RefSeq" id="WP_238243575.1">
    <property type="nucleotide sequence ID" value="NZ_BPQP01000022.1"/>
</dbReference>
<dbReference type="InterPro" id="IPR003594">
    <property type="entry name" value="HATPase_dom"/>
</dbReference>
<gene>
    <name evidence="11" type="primary">rcsC_12</name>
    <name evidence="11" type="ORF">OCOJLMKI_1602</name>
</gene>
<dbReference type="InterPro" id="IPR000700">
    <property type="entry name" value="PAS-assoc_C"/>
</dbReference>
<feature type="domain" description="PAC" evidence="10">
    <location>
        <begin position="230"/>
        <end position="282"/>
    </location>
</feature>
<dbReference type="InterPro" id="IPR035965">
    <property type="entry name" value="PAS-like_dom_sf"/>
</dbReference>
<organism evidence="11 12">
    <name type="scientific">Methylobacterium iners</name>
    <dbReference type="NCBI Taxonomy" id="418707"/>
    <lineage>
        <taxon>Bacteria</taxon>
        <taxon>Pseudomonadati</taxon>
        <taxon>Pseudomonadota</taxon>
        <taxon>Alphaproteobacteria</taxon>
        <taxon>Hyphomicrobiales</taxon>
        <taxon>Methylobacteriaceae</taxon>
        <taxon>Methylobacterium</taxon>
    </lineage>
</organism>
<evidence type="ECO:0000256" key="2">
    <source>
        <dbReference type="ARBA" id="ARBA00012438"/>
    </source>
</evidence>
<dbReference type="CDD" id="cd00082">
    <property type="entry name" value="HisKA"/>
    <property type="match status" value="1"/>
</dbReference>
<evidence type="ECO:0000256" key="5">
    <source>
        <dbReference type="ARBA" id="ARBA00022777"/>
    </source>
</evidence>
<sequence length="1391" mass="152357">MGPTSSETARLIESFDWASTSLGALGTWPQSLKTAVSMLLYSPVPIVLLWGEHGVMLYNDAYSVFAGGRHPALLGSRVREGWPEVAAFNDNVMRVGLAGGTLAYEDQELTLYRHGRAEQVWMNLDYSPVMDERGRPAGVLAIVVETTMRVLAERRIKESSERFCAFVTASSNALFRMSPDWAELRELDGRGFLADAEAPRTDWLEAYVHPDDQPLVAAAIEAAVAARSTFDLEHRVRRADGSVGWTHSRAVPILDRGGAVVEWFGAASDVTDRHHAADRLRQSEERQRFLLDLGDRTRGLADPEAVIAATTRALGERLGASRVAFAEIDEAQDLALIRGGWTDGTVDHLPSALRMADFSGPMIDRLRSGRTLRVDDASIDPHTKRNLAALDAIRARAIVSVPLLKDGVLVANLNLHQARPRAWTDAEVDLIEAAAERTWAAVERARSEAALRASEARLRFMSELDEAMRASRDALCAMLAAAELLARSLGASRCAYAVVDADNDRFIIHDDYTVPGLASSAGTYSLDLFGPRAAADMRSGRTLVIRDVAGELAPGEGREMFQAIGIDAIVCCPLVKEGRLVAMMAVHQVQSRGWHPDEVALVETVVERCWAHVERVGAEARLRASEARFRGVFDSKLTGLSIFDARTGETLAINDTFLAMTGHSRADFEEGRWDWRDFTIPDYLPLDETAFAQARERGWWEPYEKEYRRLDGGRFPVRISSAPLAGEPDRVVVSIQDISEARAAEAELRESEKRLQLAKQAAGIGVWDWDLTTNAITWSSEMYQVLGVDPATPPERLFEAWTNVLHPADREAAETVAKESATTGDIFSMDVRVLRDSGEVRWVRSQGMAVRDRDGRPIRLTGINVDVTGQHRLEEELRDRADQLAQTVEERTRERNRVFDLSSELFAAAGFDGYLKTINPAWSKLLGYTEVELLSRPFVELVHPGDHEAAAKVVSELAAGRPVGHFEDRLVRKNGEVVWIAWTAVPEGDRFYAVGRDVTQDRFRDEALRQAQKMEAVGQLTGGVAHDFNNLLTIIKSSTDLLRRPGLADDRRQRYVGAISDTVDRASKLTGQLLAFARRQALKPEVFDAASCIQAIADMLRTIVGSRVQIITHFPEGGCFVEADASQFETAIVNMAVNARDAMYGQGTLTVQVRSAQAMPAIRGHRGGPGPFVAVSLADTGSGIPEDKLVQIFEPFFTTKEVGKGTGLGLSQVYGFAKQSGGDVAADSTVGHGTTFTLYLPRAKGAGAHEAGSAVPAPMVEGGHGQRVLVVEDNEAVGAFSTQVLQDLGYETTWAVNASEALRLLAEVNGFDAVFSDVVMPGMSGIELGQEIRRRYPDLPVVLTSGYSHVLAEEGRHGFELLQKPYAAEELSKVLRRVTRGQRAPSSAAPA</sequence>
<comment type="catalytic activity">
    <reaction evidence="1">
        <text>ATP + protein L-histidine = ADP + protein N-phospho-L-histidine.</text>
        <dbReference type="EC" id="2.7.13.3"/>
    </reaction>
</comment>
<dbReference type="SUPFAM" id="SSF47384">
    <property type="entry name" value="Homodimeric domain of signal transducing histidine kinase"/>
    <property type="match status" value="1"/>
</dbReference>
<feature type="domain" description="PAS" evidence="9">
    <location>
        <begin position="891"/>
        <end position="961"/>
    </location>
</feature>
<dbReference type="PRINTS" id="PR00344">
    <property type="entry name" value="BCTRLSENSOR"/>
</dbReference>
<dbReference type="PROSITE" id="PS50109">
    <property type="entry name" value="HIS_KIN"/>
    <property type="match status" value="1"/>
</dbReference>
<dbReference type="InterPro" id="IPR005467">
    <property type="entry name" value="His_kinase_dom"/>
</dbReference>
<dbReference type="InterPro" id="IPR036097">
    <property type="entry name" value="HisK_dim/P_sf"/>
</dbReference>
<dbReference type="InterPro" id="IPR004358">
    <property type="entry name" value="Sig_transdc_His_kin-like_C"/>
</dbReference>
<dbReference type="SMART" id="SM00091">
    <property type="entry name" value="PAS"/>
    <property type="match status" value="3"/>
</dbReference>
<feature type="domain" description="Histidine kinase" evidence="7">
    <location>
        <begin position="1023"/>
        <end position="1244"/>
    </location>
</feature>
<dbReference type="Gene3D" id="1.10.287.130">
    <property type="match status" value="1"/>
</dbReference>
<dbReference type="Pfam" id="PF00512">
    <property type="entry name" value="HisKA"/>
    <property type="match status" value="1"/>
</dbReference>
<dbReference type="Gene3D" id="3.30.450.40">
    <property type="match status" value="2"/>
</dbReference>
<dbReference type="Pfam" id="PF08447">
    <property type="entry name" value="PAS_3"/>
    <property type="match status" value="3"/>
</dbReference>
<dbReference type="Pfam" id="PF00072">
    <property type="entry name" value="Response_reg"/>
    <property type="match status" value="1"/>
</dbReference>
<dbReference type="InterPro" id="IPR001610">
    <property type="entry name" value="PAC"/>
</dbReference>
<dbReference type="PROSITE" id="PS50110">
    <property type="entry name" value="RESPONSE_REGULATORY"/>
    <property type="match status" value="1"/>
</dbReference>
<evidence type="ECO:0000256" key="3">
    <source>
        <dbReference type="ARBA" id="ARBA00022553"/>
    </source>
</evidence>
<dbReference type="Pfam" id="PF02518">
    <property type="entry name" value="HATPase_c"/>
    <property type="match status" value="1"/>
</dbReference>
<dbReference type="SMART" id="SM00388">
    <property type="entry name" value="HisKA"/>
    <property type="match status" value="1"/>
</dbReference>
<dbReference type="SMART" id="SM00086">
    <property type="entry name" value="PAC"/>
    <property type="match status" value="5"/>
</dbReference>
<evidence type="ECO:0000313" key="12">
    <source>
        <dbReference type="Proteomes" id="UP001055125"/>
    </source>
</evidence>
<dbReference type="SUPFAM" id="SSF55781">
    <property type="entry name" value="GAF domain-like"/>
    <property type="match status" value="2"/>
</dbReference>
<dbReference type="InterPro" id="IPR001789">
    <property type="entry name" value="Sig_transdc_resp-reg_receiver"/>
</dbReference>
<dbReference type="Pfam" id="PF13426">
    <property type="entry name" value="PAS_9"/>
    <property type="match status" value="1"/>
</dbReference>
<evidence type="ECO:0000313" key="11">
    <source>
        <dbReference type="EMBL" id="GJD94400.1"/>
    </source>
</evidence>
<dbReference type="Proteomes" id="UP001055125">
    <property type="component" value="Unassembled WGS sequence"/>
</dbReference>
<dbReference type="SMART" id="SM00065">
    <property type="entry name" value="GAF"/>
    <property type="match status" value="2"/>
</dbReference>
<feature type="domain" description="PAC" evidence="10">
    <location>
        <begin position="105"/>
        <end position="158"/>
    </location>
</feature>
<dbReference type="SUPFAM" id="SSF55785">
    <property type="entry name" value="PYP-like sensor domain (PAS domain)"/>
    <property type="match status" value="5"/>
</dbReference>
<dbReference type="SMART" id="SM00387">
    <property type="entry name" value="HATPase_c"/>
    <property type="match status" value="1"/>
</dbReference>
<dbReference type="InterPro" id="IPR000014">
    <property type="entry name" value="PAS"/>
</dbReference>
<dbReference type="Pfam" id="PF08448">
    <property type="entry name" value="PAS_4"/>
    <property type="match status" value="1"/>
</dbReference>
<keyword evidence="4" id="KW-0808">Transferase</keyword>
<dbReference type="InterPro" id="IPR036890">
    <property type="entry name" value="HATPase_C_sf"/>
</dbReference>
<evidence type="ECO:0000256" key="4">
    <source>
        <dbReference type="ARBA" id="ARBA00022679"/>
    </source>
</evidence>
<feature type="domain" description="PAC" evidence="10">
    <location>
        <begin position="827"/>
        <end position="879"/>
    </location>
</feature>
<dbReference type="EC" id="2.7.13.3" evidence="2"/>
<keyword evidence="12" id="KW-1185">Reference proteome</keyword>
<feature type="domain" description="Response regulatory" evidence="8">
    <location>
        <begin position="1267"/>
        <end position="1379"/>
    </location>
</feature>
<accession>A0ABQ4RUC4</accession>
<keyword evidence="3 6" id="KW-0597">Phosphoprotein</keyword>
<dbReference type="PROSITE" id="PS50112">
    <property type="entry name" value="PAS"/>
    <property type="match status" value="1"/>
</dbReference>
<dbReference type="GO" id="GO:0016301">
    <property type="term" value="F:kinase activity"/>
    <property type="evidence" value="ECO:0007669"/>
    <property type="project" value="UniProtKB-KW"/>
</dbReference>